<dbReference type="Gene3D" id="1.10.357.10">
    <property type="entry name" value="Tetracycline Repressor, domain 2"/>
    <property type="match status" value="1"/>
</dbReference>
<dbReference type="GO" id="GO:0000976">
    <property type="term" value="F:transcription cis-regulatory region binding"/>
    <property type="evidence" value="ECO:0007669"/>
    <property type="project" value="TreeGrafter"/>
</dbReference>
<proteinExistence type="predicted"/>
<dbReference type="SUPFAM" id="SSF48498">
    <property type="entry name" value="Tetracyclin repressor-like, C-terminal domain"/>
    <property type="match status" value="1"/>
</dbReference>
<keyword evidence="2" id="KW-0805">Transcription regulation</keyword>
<feature type="domain" description="HTH tetR-type" evidence="6">
    <location>
        <begin position="8"/>
        <end position="68"/>
    </location>
</feature>
<sequence length="190" mass="20731">MPRAVDHEQRRFEIVAGLWQVVAEQGIEGVSLRIVAARAGVSMGRVQHYFGTKDALVVAGIDLLVKRAVIEYEATAGRPPQDRLLHILLQQIPATDAGRIGVTVWYAYVAKAMTHTAVRQILAEATRVGVAECTRHIQEADGLDEPEARARAIELLALSDGLTLRVLIGDITADEAETSIRAYRSRLLGS</sequence>
<dbReference type="Pfam" id="PF00440">
    <property type="entry name" value="TetR_N"/>
    <property type="match status" value="1"/>
</dbReference>
<dbReference type="PANTHER" id="PTHR30055">
    <property type="entry name" value="HTH-TYPE TRANSCRIPTIONAL REGULATOR RUTR"/>
    <property type="match status" value="1"/>
</dbReference>
<evidence type="ECO:0000256" key="5">
    <source>
        <dbReference type="PROSITE-ProRule" id="PRU00335"/>
    </source>
</evidence>
<dbReference type="InterPro" id="IPR039538">
    <property type="entry name" value="BetI_C"/>
</dbReference>
<evidence type="ECO:0000256" key="3">
    <source>
        <dbReference type="ARBA" id="ARBA00023125"/>
    </source>
</evidence>
<keyword evidence="1" id="KW-0678">Repressor</keyword>
<dbReference type="PRINTS" id="PR00455">
    <property type="entry name" value="HTHTETR"/>
</dbReference>
<gene>
    <name evidence="7" type="ORF">BJ988_003412</name>
</gene>
<dbReference type="InterPro" id="IPR009057">
    <property type="entry name" value="Homeodomain-like_sf"/>
</dbReference>
<dbReference type="PANTHER" id="PTHR30055:SF228">
    <property type="entry name" value="TRANSCRIPTIONAL REGULATOR-RELATED"/>
    <property type="match status" value="1"/>
</dbReference>
<evidence type="ECO:0000259" key="6">
    <source>
        <dbReference type="PROSITE" id="PS50977"/>
    </source>
</evidence>
<dbReference type="EMBL" id="JACBZR010000001">
    <property type="protein sequence ID" value="NYI78764.1"/>
    <property type="molecule type" value="Genomic_DNA"/>
</dbReference>
<organism evidence="7 8">
    <name type="scientific">Nocardioides panzhihuensis</name>
    <dbReference type="NCBI Taxonomy" id="860243"/>
    <lineage>
        <taxon>Bacteria</taxon>
        <taxon>Bacillati</taxon>
        <taxon>Actinomycetota</taxon>
        <taxon>Actinomycetes</taxon>
        <taxon>Propionibacteriales</taxon>
        <taxon>Nocardioidaceae</taxon>
        <taxon>Nocardioides</taxon>
    </lineage>
</organism>
<dbReference type="Pfam" id="PF13977">
    <property type="entry name" value="TetR_C_6"/>
    <property type="match status" value="1"/>
</dbReference>
<evidence type="ECO:0000313" key="8">
    <source>
        <dbReference type="Proteomes" id="UP000564496"/>
    </source>
</evidence>
<feature type="DNA-binding region" description="H-T-H motif" evidence="5">
    <location>
        <begin position="31"/>
        <end position="50"/>
    </location>
</feature>
<dbReference type="InterPro" id="IPR050109">
    <property type="entry name" value="HTH-type_TetR-like_transc_reg"/>
</dbReference>
<dbReference type="GO" id="GO:0003700">
    <property type="term" value="F:DNA-binding transcription factor activity"/>
    <property type="evidence" value="ECO:0007669"/>
    <property type="project" value="TreeGrafter"/>
</dbReference>
<dbReference type="SUPFAM" id="SSF46689">
    <property type="entry name" value="Homeodomain-like"/>
    <property type="match status" value="1"/>
</dbReference>
<keyword evidence="4" id="KW-0804">Transcription</keyword>
<dbReference type="InterPro" id="IPR036271">
    <property type="entry name" value="Tet_transcr_reg_TetR-rel_C_sf"/>
</dbReference>
<dbReference type="PROSITE" id="PS50977">
    <property type="entry name" value="HTH_TETR_2"/>
    <property type="match status" value="1"/>
</dbReference>
<keyword evidence="8" id="KW-1185">Reference proteome</keyword>
<keyword evidence="3 5" id="KW-0238">DNA-binding</keyword>
<reference evidence="7 8" key="1">
    <citation type="submission" date="2020-07" db="EMBL/GenBank/DDBJ databases">
        <title>Sequencing the genomes of 1000 actinobacteria strains.</title>
        <authorList>
            <person name="Klenk H.-P."/>
        </authorList>
    </citation>
    <scope>NUCLEOTIDE SEQUENCE [LARGE SCALE GENOMIC DNA]</scope>
    <source>
        <strain evidence="7 8">DSM 26487</strain>
    </source>
</reference>
<dbReference type="AlphaFoldDB" id="A0A7Z0DN95"/>
<evidence type="ECO:0000256" key="1">
    <source>
        <dbReference type="ARBA" id="ARBA00022491"/>
    </source>
</evidence>
<evidence type="ECO:0000256" key="4">
    <source>
        <dbReference type="ARBA" id="ARBA00023163"/>
    </source>
</evidence>
<evidence type="ECO:0000313" key="7">
    <source>
        <dbReference type="EMBL" id="NYI78764.1"/>
    </source>
</evidence>
<protein>
    <submittedName>
        <fullName evidence="7">AcrR family transcriptional regulator</fullName>
    </submittedName>
</protein>
<name>A0A7Z0DN95_9ACTN</name>
<accession>A0A7Z0DN95</accession>
<dbReference type="InterPro" id="IPR001647">
    <property type="entry name" value="HTH_TetR"/>
</dbReference>
<dbReference type="Proteomes" id="UP000564496">
    <property type="component" value="Unassembled WGS sequence"/>
</dbReference>
<dbReference type="RefSeq" id="WP_179659074.1">
    <property type="nucleotide sequence ID" value="NZ_JACBZR010000001.1"/>
</dbReference>
<comment type="caution">
    <text evidence="7">The sequence shown here is derived from an EMBL/GenBank/DDBJ whole genome shotgun (WGS) entry which is preliminary data.</text>
</comment>
<evidence type="ECO:0000256" key="2">
    <source>
        <dbReference type="ARBA" id="ARBA00023015"/>
    </source>
</evidence>